<evidence type="ECO:0000256" key="2">
    <source>
        <dbReference type="SAM" id="Phobius"/>
    </source>
</evidence>
<feature type="transmembrane region" description="Helical" evidence="2">
    <location>
        <begin position="431"/>
        <end position="451"/>
    </location>
</feature>
<evidence type="ECO:0000313" key="5">
    <source>
        <dbReference type="Proteomes" id="UP001310594"/>
    </source>
</evidence>
<feature type="transmembrane region" description="Helical" evidence="2">
    <location>
        <begin position="485"/>
        <end position="506"/>
    </location>
</feature>
<dbReference type="InterPro" id="IPR046623">
    <property type="entry name" value="DUF6536"/>
</dbReference>
<keyword evidence="2" id="KW-1133">Transmembrane helix</keyword>
<proteinExistence type="predicted"/>
<feature type="region of interest" description="Disordered" evidence="1">
    <location>
        <begin position="1"/>
        <end position="30"/>
    </location>
</feature>
<feature type="transmembrane region" description="Helical" evidence="2">
    <location>
        <begin position="597"/>
        <end position="616"/>
    </location>
</feature>
<evidence type="ECO:0000259" key="3">
    <source>
        <dbReference type="Pfam" id="PF20163"/>
    </source>
</evidence>
<dbReference type="PANTHER" id="PTHR35395">
    <property type="entry name" value="DUF6536 DOMAIN-CONTAINING PROTEIN"/>
    <property type="match status" value="1"/>
</dbReference>
<evidence type="ECO:0000256" key="1">
    <source>
        <dbReference type="SAM" id="MobiDB-lite"/>
    </source>
</evidence>
<evidence type="ECO:0000313" key="4">
    <source>
        <dbReference type="EMBL" id="KAK5696441.1"/>
    </source>
</evidence>
<keyword evidence="2" id="KW-0472">Membrane</keyword>
<name>A0AAN8A1U3_9PEZI</name>
<dbReference type="AlphaFoldDB" id="A0AAN8A1U3"/>
<feature type="transmembrane region" description="Helical" evidence="2">
    <location>
        <begin position="38"/>
        <end position="59"/>
    </location>
</feature>
<dbReference type="Pfam" id="PF20163">
    <property type="entry name" value="DUF6536"/>
    <property type="match status" value="1"/>
</dbReference>
<protein>
    <recommendedName>
        <fullName evidence="3">DUF6536 domain-containing protein</fullName>
    </recommendedName>
</protein>
<comment type="caution">
    <text evidence="4">The sequence shown here is derived from an EMBL/GenBank/DDBJ whole genome shotgun (WGS) entry which is preliminary data.</text>
</comment>
<accession>A0AAN8A1U3</accession>
<feature type="domain" description="DUF6536" evidence="3">
    <location>
        <begin position="34"/>
        <end position="185"/>
    </location>
</feature>
<reference evidence="4" key="1">
    <citation type="submission" date="2023-08" db="EMBL/GenBank/DDBJ databases">
        <title>Black Yeasts Isolated from many extreme environments.</title>
        <authorList>
            <person name="Coleine C."/>
            <person name="Stajich J.E."/>
            <person name="Selbmann L."/>
        </authorList>
    </citation>
    <scope>NUCLEOTIDE SEQUENCE</scope>
    <source>
        <strain evidence="4">CCFEE 5810</strain>
    </source>
</reference>
<feature type="transmembrane region" description="Helical" evidence="2">
    <location>
        <begin position="559"/>
        <end position="577"/>
    </location>
</feature>
<feature type="transmembrane region" description="Helical" evidence="2">
    <location>
        <begin position="143"/>
        <end position="162"/>
    </location>
</feature>
<keyword evidence="2" id="KW-0812">Transmembrane</keyword>
<dbReference type="EMBL" id="JAVRQU010000012">
    <property type="protein sequence ID" value="KAK5696441.1"/>
    <property type="molecule type" value="Genomic_DNA"/>
</dbReference>
<sequence>MSLTNKHEAREALIHVSPEDDRTKPRLRDPHSKWKTTVSVGAGLATCVLAINIAILAWTQSSFANEDGMATVFEGSCNVAENVVLGADLAINVLSTLLLGASNHNAQLLSAPTRSDVDRQHARGGWLDVGVSSMRNFRYLPRWRLIIWTVLVFSTVPLHLLYNSVAFTTRSAVDYQAALVTEDFVKGSWWDRAAAQNITSGNITHLTQMQDRPSDLVRLDNKACLQAYATSMYQTDWRNVLVVTSLESTNSSLINVYSHTAAAEVFDLAWPCGNITGCDTNSLLAASESWTISKVPGSPQSQYNSVSYNLIDGSDDTTSSYDAPIKYCLAETFPAHCAVHISSKLLIAVIVCNVCKIACMLATLCARGFRPLVNIGDAVASFLERPDPQTFKNGALEVGLVSSGIWRNFDKYTPMPWTQHKRRWFYAVPRIQLNLTFFFCAIAWFAAAIALGSSAKPSQTHASPFSTFGAIDTNNVITNSLGAGLIANVVLANTPQLILSFIYIFYNDAFTRMLMSYEWAQFAETRKALRVSRPRGKQRSTYWLQLPLRYSIPMMMSMVLLHWLVSRSIFLVRVSIYDDSGSHVTGRDISACGFSPLAILLAFMMLGLIIAILVGFGRFRYIDSGIPAVSSCSAAISAAAHPSESEPEDGALQPLQYGVMPGTVLSDAQYGSHPEYFARGWGPSRRIRRHVGFSSKGVDPLEDGMLYW</sequence>
<gene>
    <name evidence="4" type="ORF">LTR97_007742</name>
</gene>
<organism evidence="4 5">
    <name type="scientific">Elasticomyces elasticus</name>
    <dbReference type="NCBI Taxonomy" id="574655"/>
    <lineage>
        <taxon>Eukaryota</taxon>
        <taxon>Fungi</taxon>
        <taxon>Dikarya</taxon>
        <taxon>Ascomycota</taxon>
        <taxon>Pezizomycotina</taxon>
        <taxon>Dothideomycetes</taxon>
        <taxon>Dothideomycetidae</taxon>
        <taxon>Mycosphaerellales</taxon>
        <taxon>Teratosphaeriaceae</taxon>
        <taxon>Elasticomyces</taxon>
    </lineage>
</organism>
<dbReference type="Proteomes" id="UP001310594">
    <property type="component" value="Unassembled WGS sequence"/>
</dbReference>
<dbReference type="PANTHER" id="PTHR35395:SF1">
    <property type="entry name" value="DUF6536 DOMAIN-CONTAINING PROTEIN"/>
    <property type="match status" value="1"/>
</dbReference>